<feature type="signal peptide" evidence="2">
    <location>
        <begin position="1"/>
        <end position="29"/>
    </location>
</feature>
<keyword evidence="2" id="KW-0732">Signal</keyword>
<comment type="caution">
    <text evidence="3">The sequence shown here is derived from an EMBL/GenBank/DDBJ whole genome shotgun (WGS) entry which is preliminary data.</text>
</comment>
<evidence type="ECO:0000256" key="2">
    <source>
        <dbReference type="SAM" id="SignalP"/>
    </source>
</evidence>
<reference evidence="3" key="1">
    <citation type="submission" date="2022-12" db="EMBL/GenBank/DDBJ databases">
        <title>New Phytohabitans aurantiacus sp. RD004123 nov., an actinomycete isolated from soil.</title>
        <authorList>
            <person name="Triningsih D.W."/>
            <person name="Harunari E."/>
            <person name="Igarashi Y."/>
        </authorList>
    </citation>
    <scope>NUCLEOTIDE SEQUENCE</scope>
    <source>
        <strain evidence="3">RD004123</strain>
    </source>
</reference>
<evidence type="ECO:0000256" key="1">
    <source>
        <dbReference type="SAM" id="MobiDB-lite"/>
    </source>
</evidence>
<feature type="region of interest" description="Disordered" evidence="1">
    <location>
        <begin position="60"/>
        <end position="80"/>
    </location>
</feature>
<feature type="compositionally biased region" description="Low complexity" evidence="1">
    <location>
        <begin position="60"/>
        <end position="72"/>
    </location>
</feature>
<proteinExistence type="predicted"/>
<accession>A0ABQ5QWD5</accession>
<organism evidence="3 4">
    <name type="scientific">Phytohabitans aurantiacus</name>
    <dbReference type="NCBI Taxonomy" id="3016789"/>
    <lineage>
        <taxon>Bacteria</taxon>
        <taxon>Bacillati</taxon>
        <taxon>Actinomycetota</taxon>
        <taxon>Actinomycetes</taxon>
        <taxon>Micromonosporales</taxon>
        <taxon>Micromonosporaceae</taxon>
    </lineage>
</organism>
<dbReference type="EMBL" id="BSDI01000017">
    <property type="protein sequence ID" value="GLH98582.1"/>
    <property type="molecule type" value="Genomic_DNA"/>
</dbReference>
<evidence type="ECO:0000313" key="3">
    <source>
        <dbReference type="EMBL" id="GLH98582.1"/>
    </source>
</evidence>
<dbReference type="RefSeq" id="WP_281897615.1">
    <property type="nucleotide sequence ID" value="NZ_BSDI01000017.1"/>
</dbReference>
<evidence type="ECO:0008006" key="5">
    <source>
        <dbReference type="Google" id="ProtNLM"/>
    </source>
</evidence>
<dbReference type="Proteomes" id="UP001144280">
    <property type="component" value="Unassembled WGS sequence"/>
</dbReference>
<sequence length="152" mass="15229">MSVAKTWTAAGSAVLGLVVGLAPAPAAQAAPRPGVPATLRLSSGPYAGFDLCGGGAPTATTSGPALAATPTAPGGGSPPGTPYPTVGATFEVARPGAAAFLRQDVRPFNGFTLLYEVPAGTLADGGYRWRLRAVDRGVASAWSAWCDFEVRT</sequence>
<keyword evidence="4" id="KW-1185">Reference proteome</keyword>
<evidence type="ECO:0000313" key="4">
    <source>
        <dbReference type="Proteomes" id="UP001144280"/>
    </source>
</evidence>
<name>A0ABQ5QWD5_9ACTN</name>
<protein>
    <recommendedName>
        <fullName evidence="5">CopC domain-containing protein</fullName>
    </recommendedName>
</protein>
<gene>
    <name evidence="3" type="ORF">Pa4123_38570</name>
</gene>
<feature type="chain" id="PRO_5046652027" description="CopC domain-containing protein" evidence="2">
    <location>
        <begin position="30"/>
        <end position="152"/>
    </location>
</feature>